<gene>
    <name evidence="1" type="ORF">OS493_018581</name>
</gene>
<dbReference type="AlphaFoldDB" id="A0A9W9ZRX9"/>
<accession>A0A9W9ZRX9</accession>
<proteinExistence type="predicted"/>
<protein>
    <submittedName>
        <fullName evidence="1">Uncharacterized protein</fullName>
    </submittedName>
</protein>
<evidence type="ECO:0000313" key="2">
    <source>
        <dbReference type="Proteomes" id="UP001163046"/>
    </source>
</evidence>
<name>A0A9W9ZRX9_9CNID</name>
<dbReference type="Proteomes" id="UP001163046">
    <property type="component" value="Unassembled WGS sequence"/>
</dbReference>
<feature type="non-terminal residue" evidence="1">
    <location>
        <position position="1"/>
    </location>
</feature>
<organism evidence="1 2">
    <name type="scientific">Desmophyllum pertusum</name>
    <dbReference type="NCBI Taxonomy" id="174260"/>
    <lineage>
        <taxon>Eukaryota</taxon>
        <taxon>Metazoa</taxon>
        <taxon>Cnidaria</taxon>
        <taxon>Anthozoa</taxon>
        <taxon>Hexacorallia</taxon>
        <taxon>Scleractinia</taxon>
        <taxon>Caryophylliina</taxon>
        <taxon>Caryophylliidae</taxon>
        <taxon>Desmophyllum</taxon>
    </lineage>
</organism>
<sequence>MDAFKGTQDSPFLLEHFKFVQKALQHANKQFASIDGPTRNVLQGLPKLLLLCPFHKALRQSPIQDPWVNFPVPVRQCELRGQTIATETANGKASRGVLIGSFHTPQ</sequence>
<reference evidence="1" key="1">
    <citation type="submission" date="2023-01" db="EMBL/GenBank/DDBJ databases">
        <title>Genome assembly of the deep-sea coral Lophelia pertusa.</title>
        <authorList>
            <person name="Herrera S."/>
            <person name="Cordes E."/>
        </authorList>
    </citation>
    <scope>NUCLEOTIDE SEQUENCE</scope>
    <source>
        <strain evidence="1">USNM1676648</strain>
        <tissue evidence="1">Polyp</tissue>
    </source>
</reference>
<evidence type="ECO:0000313" key="1">
    <source>
        <dbReference type="EMBL" id="KAJ7384894.1"/>
    </source>
</evidence>
<keyword evidence="2" id="KW-1185">Reference proteome</keyword>
<comment type="caution">
    <text evidence="1">The sequence shown here is derived from an EMBL/GenBank/DDBJ whole genome shotgun (WGS) entry which is preliminary data.</text>
</comment>
<dbReference type="EMBL" id="MU825883">
    <property type="protein sequence ID" value="KAJ7384894.1"/>
    <property type="molecule type" value="Genomic_DNA"/>
</dbReference>